<dbReference type="GO" id="GO:0005769">
    <property type="term" value="C:early endosome"/>
    <property type="evidence" value="ECO:0007669"/>
    <property type="project" value="TreeGrafter"/>
</dbReference>
<dbReference type="Gene3D" id="3.30.1520.10">
    <property type="entry name" value="Phox-like domain"/>
    <property type="match status" value="1"/>
</dbReference>
<dbReference type="PROSITE" id="PS50195">
    <property type="entry name" value="PX"/>
    <property type="match status" value="1"/>
</dbReference>
<dbReference type="GO" id="GO:0045022">
    <property type="term" value="P:early endosome to late endosome transport"/>
    <property type="evidence" value="ECO:0007669"/>
    <property type="project" value="TreeGrafter"/>
</dbReference>
<evidence type="ECO:0000313" key="8">
    <source>
        <dbReference type="Proteomes" id="UP000030742"/>
    </source>
</evidence>
<feature type="domain" description="WH2" evidence="6">
    <location>
        <begin position="564"/>
        <end position="583"/>
    </location>
</feature>
<dbReference type="GO" id="GO:0005770">
    <property type="term" value="C:late endosome"/>
    <property type="evidence" value="ECO:0007669"/>
    <property type="project" value="TreeGrafter"/>
</dbReference>
<dbReference type="SUPFAM" id="SSF56112">
    <property type="entry name" value="Protein kinase-like (PK-like)"/>
    <property type="match status" value="1"/>
</dbReference>
<keyword evidence="2" id="KW-0963">Cytoplasm</keyword>
<dbReference type="FunFam" id="3.30.1520.10:FF:000010">
    <property type="entry name" value="PX domain-containing protein kinase-like protein isoform X6"/>
    <property type="match status" value="1"/>
</dbReference>
<feature type="compositionally biased region" description="Low complexity" evidence="3">
    <location>
        <begin position="551"/>
        <end position="561"/>
    </location>
</feature>
<feature type="compositionally biased region" description="Basic and acidic residues" evidence="3">
    <location>
        <begin position="450"/>
        <end position="460"/>
    </location>
</feature>
<dbReference type="InterPro" id="IPR037903">
    <property type="entry name" value="MONaKA_PX"/>
</dbReference>
<feature type="region of interest" description="Disordered" evidence="3">
    <location>
        <begin position="434"/>
        <end position="564"/>
    </location>
</feature>
<dbReference type="InterPro" id="IPR003124">
    <property type="entry name" value="WH2_dom"/>
</dbReference>
<dbReference type="SMART" id="SM00312">
    <property type="entry name" value="PX"/>
    <property type="match status" value="1"/>
</dbReference>
<feature type="compositionally biased region" description="Basic and acidic residues" evidence="3">
    <location>
        <begin position="471"/>
        <end position="483"/>
    </location>
</feature>
<evidence type="ECO:0000256" key="1">
    <source>
        <dbReference type="ARBA" id="ARBA00004496"/>
    </source>
</evidence>
<gene>
    <name evidence="7" type="ORF">D910_09941</name>
</gene>
<feature type="domain" description="PX" evidence="5">
    <location>
        <begin position="14"/>
        <end position="126"/>
    </location>
</feature>
<evidence type="ECO:0000259" key="6">
    <source>
        <dbReference type="PROSITE" id="PS51082"/>
    </source>
</evidence>
<feature type="compositionally biased region" description="Polar residues" evidence="3">
    <location>
        <begin position="495"/>
        <end position="506"/>
    </location>
</feature>
<dbReference type="InterPro" id="IPR001683">
    <property type="entry name" value="PX_dom"/>
</dbReference>
<dbReference type="CDD" id="cd06871">
    <property type="entry name" value="PX_MONaKA"/>
    <property type="match status" value="1"/>
</dbReference>
<proteinExistence type="predicted"/>
<dbReference type="InterPro" id="IPR051837">
    <property type="entry name" value="SortingNexin/PXDomain-PKLike"/>
</dbReference>
<organism evidence="7 8">
    <name type="scientific">Dendroctonus ponderosae</name>
    <name type="common">Mountain pine beetle</name>
    <dbReference type="NCBI Taxonomy" id="77166"/>
    <lineage>
        <taxon>Eukaryota</taxon>
        <taxon>Metazoa</taxon>
        <taxon>Ecdysozoa</taxon>
        <taxon>Arthropoda</taxon>
        <taxon>Hexapoda</taxon>
        <taxon>Insecta</taxon>
        <taxon>Pterygota</taxon>
        <taxon>Neoptera</taxon>
        <taxon>Endopterygota</taxon>
        <taxon>Coleoptera</taxon>
        <taxon>Polyphaga</taxon>
        <taxon>Cucujiformia</taxon>
        <taxon>Curculionidae</taxon>
        <taxon>Scolytinae</taxon>
        <taxon>Dendroctonus</taxon>
    </lineage>
</organism>
<dbReference type="GO" id="GO:0006622">
    <property type="term" value="P:protein targeting to lysosome"/>
    <property type="evidence" value="ECO:0007669"/>
    <property type="project" value="TreeGrafter"/>
</dbReference>
<dbReference type="GO" id="GO:0003779">
    <property type="term" value="F:actin binding"/>
    <property type="evidence" value="ECO:0007669"/>
    <property type="project" value="InterPro"/>
</dbReference>
<dbReference type="PROSITE" id="PS50011">
    <property type="entry name" value="PROTEIN_KINASE_DOM"/>
    <property type="match status" value="1"/>
</dbReference>
<evidence type="ECO:0000259" key="4">
    <source>
        <dbReference type="PROSITE" id="PS50011"/>
    </source>
</evidence>
<evidence type="ECO:0000256" key="2">
    <source>
        <dbReference type="ARBA" id="ARBA00022490"/>
    </source>
</evidence>
<accession>U4UJH9</accession>
<dbReference type="InterPro" id="IPR036871">
    <property type="entry name" value="PX_dom_sf"/>
</dbReference>
<protein>
    <recommendedName>
        <fullName evidence="9">PX domain-containing protein</fullName>
    </recommendedName>
</protein>
<evidence type="ECO:0000313" key="7">
    <source>
        <dbReference type="EMBL" id="ERL92628.1"/>
    </source>
</evidence>
<dbReference type="OrthoDB" id="41200at2759"/>
<evidence type="ECO:0008006" key="9">
    <source>
        <dbReference type="Google" id="ProtNLM"/>
    </source>
</evidence>
<dbReference type="PROSITE" id="PS51082">
    <property type="entry name" value="WH2"/>
    <property type="match status" value="1"/>
</dbReference>
<dbReference type="SUPFAM" id="SSF64268">
    <property type="entry name" value="PX domain"/>
    <property type="match status" value="1"/>
</dbReference>
<dbReference type="AlphaFoldDB" id="U4UJH9"/>
<dbReference type="GO" id="GO:0005886">
    <property type="term" value="C:plasma membrane"/>
    <property type="evidence" value="ECO:0007669"/>
    <property type="project" value="TreeGrafter"/>
</dbReference>
<sequence length="592" mass="65510">MAIFEREISTKVLLDDTEPISCHIENWQNINGHTEFVIRVHRGPFSDQTWKVYKRYNDFLKLHQMLQVSRIPLELPPKKLIGNLDPQFISERQQGLQKYLNSVLMNPILVSSLPARSFIDPANYCQPFGEIALQHVSLVLRGEFGWEVVGPLVEIGWRLRKHFYTIKCKSRAKDDLIGSWTDYGPDKYLDDKDMHSVFKSLHQIKASHPYIDHIDLCLCTDIGGLVVRDMNKNGSLRDLLCGAKPKLSFLKKYGNPKGHKLLTTDDIALYGRQILEALKFLHEKGFPYGHLHSGNILIENDRVKLIDIENGVLGVPSYYRPYFMQHKKISTLEAIDVYCFGHVLYEMAIGSPLHESYIGEEISECPQQIKKILESVLSHEACKNGLPTIDGLLDDPFFARVQLHLTDGDRAHFKIPSSVKEHLKTVVVKIEDRLKSGAKPETTHQSPGDDEQRGGEKEAPKSNGSGSAAEKQLKEQKSKDGSMKKNGNYLDRCDSVNSSAATSVGTATPPPADLCTLSSAGPTVPPPPPPPAPSIAPNIPPPPLSLQAVISNGSTGNSSSSTKDRSALLGAITSFDKAALKKVPAAAGNPHS</sequence>
<feature type="compositionally biased region" description="Pro residues" evidence="3">
    <location>
        <begin position="523"/>
        <end position="544"/>
    </location>
</feature>
<evidence type="ECO:0000256" key="3">
    <source>
        <dbReference type="SAM" id="MobiDB-lite"/>
    </source>
</evidence>
<name>U4UJH9_DENPD</name>
<dbReference type="InterPro" id="IPR011009">
    <property type="entry name" value="Kinase-like_dom_sf"/>
</dbReference>
<dbReference type="PANTHER" id="PTHR22999:SF40">
    <property type="entry name" value="PX DOMAIN-CONTAINING PROTEIN KINASE-LIKE PROTEIN"/>
    <property type="match status" value="1"/>
</dbReference>
<dbReference type="Gene3D" id="1.10.510.10">
    <property type="entry name" value="Transferase(Phosphotransferase) domain 1"/>
    <property type="match status" value="1"/>
</dbReference>
<reference evidence="7 8" key="1">
    <citation type="journal article" date="2013" name="Genome Biol.">
        <title>Draft genome of the mountain pine beetle, Dendroctonus ponderosae Hopkins, a major forest pest.</title>
        <authorList>
            <person name="Keeling C.I."/>
            <person name="Yuen M.M."/>
            <person name="Liao N.Y."/>
            <person name="Docking T.R."/>
            <person name="Chan S.K."/>
            <person name="Taylor G.A."/>
            <person name="Palmquist D.L."/>
            <person name="Jackman S.D."/>
            <person name="Nguyen A."/>
            <person name="Li M."/>
            <person name="Henderson H."/>
            <person name="Janes J.K."/>
            <person name="Zhao Y."/>
            <person name="Pandoh P."/>
            <person name="Moore R."/>
            <person name="Sperling F.A."/>
            <person name="Huber D.P."/>
            <person name="Birol I."/>
            <person name="Jones S.J."/>
            <person name="Bohlmann J."/>
        </authorList>
    </citation>
    <scope>NUCLEOTIDE SEQUENCE</scope>
</reference>
<dbReference type="GO" id="GO:0043271">
    <property type="term" value="P:negative regulation of monoatomic ion transport"/>
    <property type="evidence" value="ECO:0007669"/>
    <property type="project" value="TreeGrafter"/>
</dbReference>
<dbReference type="SMART" id="SM00220">
    <property type="entry name" value="S_TKc"/>
    <property type="match status" value="1"/>
</dbReference>
<feature type="domain" description="Protein kinase" evidence="4">
    <location>
        <begin position="133"/>
        <end position="447"/>
    </location>
</feature>
<dbReference type="GO" id="GO:0005524">
    <property type="term" value="F:ATP binding"/>
    <property type="evidence" value="ECO:0007669"/>
    <property type="project" value="InterPro"/>
</dbReference>
<dbReference type="Pfam" id="PF00069">
    <property type="entry name" value="Pkinase"/>
    <property type="match status" value="1"/>
</dbReference>
<dbReference type="Pfam" id="PF00787">
    <property type="entry name" value="PX"/>
    <property type="match status" value="1"/>
</dbReference>
<dbReference type="PANTHER" id="PTHR22999">
    <property type="entry name" value="PX SERINE/THREONINE KINASE PXK"/>
    <property type="match status" value="1"/>
</dbReference>
<dbReference type="InterPro" id="IPR000719">
    <property type="entry name" value="Prot_kinase_dom"/>
</dbReference>
<evidence type="ECO:0000259" key="5">
    <source>
        <dbReference type="PROSITE" id="PS50195"/>
    </source>
</evidence>
<dbReference type="GO" id="GO:0035091">
    <property type="term" value="F:phosphatidylinositol binding"/>
    <property type="evidence" value="ECO:0007669"/>
    <property type="project" value="InterPro"/>
</dbReference>
<dbReference type="Proteomes" id="UP000030742">
    <property type="component" value="Unassembled WGS sequence"/>
</dbReference>
<dbReference type="GO" id="GO:0004672">
    <property type="term" value="F:protein kinase activity"/>
    <property type="evidence" value="ECO:0007669"/>
    <property type="project" value="InterPro"/>
</dbReference>
<dbReference type="EMBL" id="KB632331">
    <property type="protein sequence ID" value="ERL92628.1"/>
    <property type="molecule type" value="Genomic_DNA"/>
</dbReference>
<dbReference type="GO" id="GO:0008333">
    <property type="term" value="P:endosome to lysosome transport"/>
    <property type="evidence" value="ECO:0007669"/>
    <property type="project" value="TreeGrafter"/>
</dbReference>
<comment type="subcellular location">
    <subcellularLocation>
        <location evidence="1">Cytoplasm</location>
    </subcellularLocation>
</comment>